<name>A0A0G1WCR6_9BACT</name>
<evidence type="ECO:0000256" key="1">
    <source>
        <dbReference type="SAM" id="MobiDB-lite"/>
    </source>
</evidence>
<dbReference type="EMBL" id="LCQM01000038">
    <property type="protein sequence ID" value="KKW16558.1"/>
    <property type="molecule type" value="Genomic_DNA"/>
</dbReference>
<sequence length="80" mass="9420">MRSSWSKGYTKETHPSVRKISETMKNRKIDNFAEWRKKAIRDGRIRIRFPRLPQNGDLAELIGVVLGDGHIEKFPRTERL</sequence>
<gene>
    <name evidence="2" type="ORF">UY57_C0038G0001</name>
</gene>
<evidence type="ECO:0000313" key="3">
    <source>
        <dbReference type="Proteomes" id="UP000034120"/>
    </source>
</evidence>
<proteinExistence type="predicted"/>
<accession>A0A0G1WCR6</accession>
<feature type="compositionally biased region" description="Basic and acidic residues" evidence="1">
    <location>
        <begin position="9"/>
        <end position="22"/>
    </location>
</feature>
<reference evidence="2 3" key="1">
    <citation type="journal article" date="2015" name="Nature">
        <title>rRNA introns, odd ribosomes, and small enigmatic genomes across a large radiation of phyla.</title>
        <authorList>
            <person name="Brown C.T."/>
            <person name="Hug L.A."/>
            <person name="Thomas B.C."/>
            <person name="Sharon I."/>
            <person name="Castelle C.J."/>
            <person name="Singh A."/>
            <person name="Wilkins M.J."/>
            <person name="Williams K.H."/>
            <person name="Banfield J.F."/>
        </authorList>
    </citation>
    <scope>NUCLEOTIDE SEQUENCE [LARGE SCALE GENOMIC DNA]</scope>
</reference>
<dbReference type="Proteomes" id="UP000034120">
    <property type="component" value="Unassembled WGS sequence"/>
</dbReference>
<comment type="caution">
    <text evidence="2">The sequence shown here is derived from an EMBL/GenBank/DDBJ whole genome shotgun (WGS) entry which is preliminary data.</text>
</comment>
<feature type="non-terminal residue" evidence="2">
    <location>
        <position position="80"/>
    </location>
</feature>
<feature type="region of interest" description="Disordered" evidence="1">
    <location>
        <begin position="1"/>
        <end position="22"/>
    </location>
</feature>
<evidence type="ECO:0000313" key="2">
    <source>
        <dbReference type="EMBL" id="KKW16558.1"/>
    </source>
</evidence>
<protein>
    <submittedName>
        <fullName evidence="2">Uncharacterized protein</fullName>
    </submittedName>
</protein>
<organism evidence="2 3">
    <name type="scientific">Candidatus Kaiserbacteria bacterium GW2011_GWB1_50_17</name>
    <dbReference type="NCBI Taxonomy" id="1618673"/>
    <lineage>
        <taxon>Bacteria</taxon>
        <taxon>Candidatus Kaiseribacteriota</taxon>
    </lineage>
</organism>
<dbReference type="AlphaFoldDB" id="A0A0G1WCR6"/>